<keyword evidence="8" id="KW-1185">Reference proteome</keyword>
<protein>
    <submittedName>
        <fullName evidence="7">PRD domain-containing protein</fullName>
    </submittedName>
</protein>
<keyword evidence="2" id="KW-0547">Nucleotide-binding</keyword>
<dbReference type="SUPFAM" id="SSF53062">
    <property type="entry name" value="PTS system fructose IIA component-like"/>
    <property type="match status" value="1"/>
</dbReference>
<dbReference type="Gene3D" id="3.40.50.300">
    <property type="entry name" value="P-loop containing nucleotide triphosphate hydrolases"/>
    <property type="match status" value="1"/>
</dbReference>
<dbReference type="PROSITE" id="PS50045">
    <property type="entry name" value="SIGMA54_INTERACT_4"/>
    <property type="match status" value="1"/>
</dbReference>
<dbReference type="InterPro" id="IPR004701">
    <property type="entry name" value="PTS_EIIA_man-typ"/>
</dbReference>
<dbReference type="InterPro" id="IPR002078">
    <property type="entry name" value="Sigma_54_int"/>
</dbReference>
<feature type="domain" description="PRD" evidence="6">
    <location>
        <begin position="787"/>
        <end position="893"/>
    </location>
</feature>
<dbReference type="InterPro" id="IPR027417">
    <property type="entry name" value="P-loop_NTPase"/>
</dbReference>
<evidence type="ECO:0000259" key="6">
    <source>
        <dbReference type="PROSITE" id="PS51372"/>
    </source>
</evidence>
<sequence length="894" mass="103760">MNTKEQLEQYLKEITLHFDINDMSGFCTTSISQERNLSRTLTSQYLNELYKEGKIIKISSRPVYYLSLAGLKQRLNSPITQTDFLNIAEFIDFLTKQKEILHDFTKAIGNDGSLEYCIQQMKAAISYPPCGLHLLLYGTKGSGKRYLVRLLYEYACNQKLFGNGSHLMEVEVRKNNESAARQLFGEDGLLQRTPKGMLLIYNAEHMSSEFQDKLAEALIQLSRSKARRAFRVVLIVNHATADILQDNLQYALPIKCRIPSYSERSLHEKEDFILRFFKKEQDELKCPIQISSSVFRIFLNSKLINGIMDLKSMIKNTCANAYAQRTEESAPCMIRLLDLPLELLQEEAGNLWEGKEHYYTLSDIRQYDDREHILSIFDELLDIFALCAQNEISFHQLLTQTRAAIWKYYDYLVFNDHYENMRFEKFSHFFNDVLHTILQENQLDLPQGCMFVLAQILLSETNKRSAIYLWIKERWSDIQNALTILKQELPNEYALTQSISQMLYEKIEYRFHQLNQIILTLNIHFCNKELEVQQPHAIIISHGSCTASSIANAVNTLLKKNVFEALDMPLNMPFSEIEQELNHHIELHPRWNSLILMVDMGSLEEIGKHVHANIKVGVLNNVSTGLVMDVGEQILRGRSIEEILPDVCENSACRYQLIQPQKKEKAILFTNDAGIEVSRRLSTLFQNSLPRNVNIRFIEYDFEKLLATRENDPIFQQYDILLIIRPYHLKINYYPCVELEDIINFKEIAKVDEALRTDLDETEIRSFHEALLKNFSMINLMENLTILNPKKLLDFVSAGTGELQRRMGKQLQSKLIVGIYIHISLLVERLVTNHSIDHVGDLSDFQQTHADFIRNVRESFDGMLKDYSITLPISEIYYLYNYIASGSENRTEES</sequence>
<dbReference type="EMBL" id="JAUDCG010000037">
    <property type="protein sequence ID" value="MDM8157655.1"/>
    <property type="molecule type" value="Genomic_DNA"/>
</dbReference>
<dbReference type="PROSITE" id="PS51096">
    <property type="entry name" value="PTS_EIIA_TYPE_4"/>
    <property type="match status" value="1"/>
</dbReference>
<evidence type="ECO:0000313" key="8">
    <source>
        <dbReference type="Proteomes" id="UP001529340"/>
    </source>
</evidence>
<reference evidence="7" key="1">
    <citation type="submission" date="2023-06" db="EMBL/GenBank/DDBJ databases">
        <title>Identification and characterization of horizontal gene transfer across gut microbiota members of farm animals based on homology search.</title>
        <authorList>
            <person name="Schwarzerova J."/>
            <person name="Nykrynova M."/>
            <person name="Jureckova K."/>
            <person name="Cejkova D."/>
            <person name="Rychlik I."/>
        </authorList>
    </citation>
    <scope>NUCLEOTIDE SEQUENCE</scope>
    <source>
        <strain evidence="7">ET39</strain>
    </source>
</reference>
<organism evidence="7 8">
    <name type="scientific">Amedibacillus dolichus</name>
    <dbReference type="NCBI Taxonomy" id="31971"/>
    <lineage>
        <taxon>Bacteria</taxon>
        <taxon>Bacillati</taxon>
        <taxon>Bacillota</taxon>
        <taxon>Erysipelotrichia</taxon>
        <taxon>Erysipelotrichales</taxon>
        <taxon>Erysipelotrichaceae</taxon>
        <taxon>Amedibacillus</taxon>
    </lineage>
</organism>
<comment type="caution">
    <text evidence="7">The sequence shown here is derived from an EMBL/GenBank/DDBJ whole genome shotgun (WGS) entry which is preliminary data.</text>
</comment>
<dbReference type="SUPFAM" id="SSF52540">
    <property type="entry name" value="P-loop containing nucleoside triphosphate hydrolases"/>
    <property type="match status" value="1"/>
</dbReference>
<accession>A0ABT7UDE6</accession>
<feature type="domain" description="Sigma-54 factor interaction" evidence="4">
    <location>
        <begin position="107"/>
        <end position="319"/>
    </location>
</feature>
<name>A0ABT7UDE6_9FIRM</name>
<dbReference type="PANTHER" id="PTHR32071">
    <property type="entry name" value="TRANSCRIPTIONAL REGULATORY PROTEIN"/>
    <property type="match status" value="1"/>
</dbReference>
<dbReference type="Gene3D" id="3.40.50.510">
    <property type="entry name" value="Phosphotransferase system, mannose-type IIA component"/>
    <property type="match status" value="1"/>
</dbReference>
<dbReference type="Pfam" id="PF00874">
    <property type="entry name" value="PRD"/>
    <property type="match status" value="1"/>
</dbReference>
<dbReference type="PANTHER" id="PTHR32071:SF38">
    <property type="entry name" value="PSP OPERON TRANSCRIPTIONAL ACTIVATOR"/>
    <property type="match status" value="1"/>
</dbReference>
<dbReference type="PROSITE" id="PS51372">
    <property type="entry name" value="PRD_2"/>
    <property type="match status" value="1"/>
</dbReference>
<dbReference type="InterPro" id="IPR036634">
    <property type="entry name" value="PRD_sf"/>
</dbReference>
<dbReference type="Proteomes" id="UP001529340">
    <property type="component" value="Unassembled WGS sequence"/>
</dbReference>
<dbReference type="InterPro" id="IPR011608">
    <property type="entry name" value="PRD"/>
</dbReference>
<keyword evidence="3" id="KW-0067">ATP-binding</keyword>
<keyword evidence="1" id="KW-0808">Transferase</keyword>
<evidence type="ECO:0000256" key="3">
    <source>
        <dbReference type="ARBA" id="ARBA00022840"/>
    </source>
</evidence>
<dbReference type="InterPro" id="IPR036662">
    <property type="entry name" value="PTS_EIIA_man-typ_sf"/>
</dbReference>
<evidence type="ECO:0000259" key="5">
    <source>
        <dbReference type="PROSITE" id="PS51096"/>
    </source>
</evidence>
<evidence type="ECO:0000256" key="1">
    <source>
        <dbReference type="ARBA" id="ARBA00022679"/>
    </source>
</evidence>
<dbReference type="SUPFAM" id="SSF63520">
    <property type="entry name" value="PTS-regulatory domain, PRD"/>
    <property type="match status" value="1"/>
</dbReference>
<evidence type="ECO:0000313" key="7">
    <source>
        <dbReference type="EMBL" id="MDM8157655.1"/>
    </source>
</evidence>
<evidence type="ECO:0000259" key="4">
    <source>
        <dbReference type="PROSITE" id="PS50045"/>
    </source>
</evidence>
<gene>
    <name evidence="7" type="ORF">QUV96_08395</name>
</gene>
<feature type="domain" description="PTS EIIA type-4" evidence="5">
    <location>
        <begin position="534"/>
        <end position="666"/>
    </location>
</feature>
<dbReference type="Gene3D" id="1.10.1790.10">
    <property type="entry name" value="PRD domain"/>
    <property type="match status" value="1"/>
</dbReference>
<reference evidence="7" key="2">
    <citation type="submission" date="2023-06" db="EMBL/GenBank/DDBJ databases">
        <authorList>
            <person name="Zeman M."/>
            <person name="Kubasova T."/>
            <person name="Jahodarova E."/>
            <person name="Nykrynova M."/>
            <person name="Rychlik I."/>
        </authorList>
    </citation>
    <scope>NUCLEOTIDE SEQUENCE</scope>
    <source>
        <strain evidence="7">ET39</strain>
    </source>
</reference>
<dbReference type="RefSeq" id="WP_289608100.1">
    <property type="nucleotide sequence ID" value="NZ_JAUDCG010000037.1"/>
</dbReference>
<dbReference type="CDD" id="cd00009">
    <property type="entry name" value="AAA"/>
    <property type="match status" value="1"/>
</dbReference>
<proteinExistence type="predicted"/>
<evidence type="ECO:0000256" key="2">
    <source>
        <dbReference type="ARBA" id="ARBA00022741"/>
    </source>
</evidence>